<organism evidence="3 4">
    <name type="scientific">Stylonychia lemnae</name>
    <name type="common">Ciliate</name>
    <dbReference type="NCBI Taxonomy" id="5949"/>
    <lineage>
        <taxon>Eukaryota</taxon>
        <taxon>Sar</taxon>
        <taxon>Alveolata</taxon>
        <taxon>Ciliophora</taxon>
        <taxon>Intramacronucleata</taxon>
        <taxon>Spirotrichea</taxon>
        <taxon>Stichotrichia</taxon>
        <taxon>Sporadotrichida</taxon>
        <taxon>Oxytrichidae</taxon>
        <taxon>Stylonychinae</taxon>
        <taxon>Stylonychia</taxon>
    </lineage>
</organism>
<dbReference type="OrthoDB" id="2441258at2759"/>
<dbReference type="Proteomes" id="UP000039865">
    <property type="component" value="Unassembled WGS sequence"/>
</dbReference>
<dbReference type="EMBL" id="CCKQ01000281">
    <property type="protein sequence ID" value="CDW71341.1"/>
    <property type="molecule type" value="Genomic_DNA"/>
</dbReference>
<sequence length="284" mass="33349">MKSRIQRLMHRESFEQFQQSNKEEQKQDKRKYRKQQIAQNMVNKHDDDCQIRLIINRIYPNRRNSENYSVLNEIRHNILTKLNLDILARGDPIQELTSLDKIMYQEFRRLVDKQFQNSKIIPSKLIPVIGKASLIYKATVDGFNSIDFHKKCDNQGNTISFILSEYNQVFGCYTSKSWQSPENVQQVEDSEAFIFSLTKNTIHRQYQNSEYAVEHNKDWLTVLGYNDDIAIQSDCNQNMDSFCGLGGTFIPPTGYYQDDQESKVYLAGALKFRVIEIEVYQVIK</sequence>
<dbReference type="AlphaFoldDB" id="A0A077ZSB5"/>
<dbReference type="PROSITE" id="PS51886">
    <property type="entry name" value="TLDC"/>
    <property type="match status" value="1"/>
</dbReference>
<keyword evidence="4" id="KW-1185">Reference proteome</keyword>
<feature type="domain" description="TLDc" evidence="2">
    <location>
        <begin position="109"/>
        <end position="283"/>
    </location>
</feature>
<evidence type="ECO:0000256" key="1">
    <source>
        <dbReference type="SAM" id="MobiDB-lite"/>
    </source>
</evidence>
<dbReference type="InterPro" id="IPR006571">
    <property type="entry name" value="TLDc_dom"/>
</dbReference>
<reference evidence="3 4" key="1">
    <citation type="submission" date="2014-06" db="EMBL/GenBank/DDBJ databases">
        <authorList>
            <person name="Swart Estienne"/>
        </authorList>
    </citation>
    <scope>NUCLEOTIDE SEQUENCE [LARGE SCALE GENOMIC DNA]</scope>
    <source>
        <strain evidence="3 4">130c</strain>
    </source>
</reference>
<evidence type="ECO:0000313" key="4">
    <source>
        <dbReference type="Proteomes" id="UP000039865"/>
    </source>
</evidence>
<evidence type="ECO:0000313" key="3">
    <source>
        <dbReference type="EMBL" id="CDW71341.1"/>
    </source>
</evidence>
<dbReference type="Pfam" id="PF07534">
    <property type="entry name" value="TLD"/>
    <property type="match status" value="1"/>
</dbReference>
<dbReference type="InParanoid" id="A0A077ZSB5"/>
<accession>A0A077ZSB5</accession>
<protein>
    <recommendedName>
        <fullName evidence="2">TLDc domain-containing protein</fullName>
    </recommendedName>
</protein>
<name>A0A077ZSB5_STYLE</name>
<feature type="region of interest" description="Disordered" evidence="1">
    <location>
        <begin position="1"/>
        <end position="32"/>
    </location>
</feature>
<evidence type="ECO:0000259" key="2">
    <source>
        <dbReference type="PROSITE" id="PS51886"/>
    </source>
</evidence>
<proteinExistence type="predicted"/>
<gene>
    <name evidence="3" type="primary">Contig5152.g5523</name>
    <name evidence="3" type="ORF">STYLEM_284</name>
</gene>